<feature type="region of interest" description="Disordered" evidence="1">
    <location>
        <begin position="1"/>
        <end position="20"/>
    </location>
</feature>
<keyword evidence="3" id="KW-1185">Reference proteome</keyword>
<feature type="compositionally biased region" description="Polar residues" evidence="1">
    <location>
        <begin position="11"/>
        <end position="20"/>
    </location>
</feature>
<sequence length="283" mass="32014">MESCSGEHVLPQQQQTGHPANTIGFITQTESLSSSEYQMQKPTTHWSIEAMPWKMPPLTEQEGKVMKFTASCGESFRRNTLRTALLNHKRKSDLNMLPPMPAKQFISEEKFTAHFNGLHISSDYIQHNACSSSGDAASITSTAVTGKNFTNLTYADYQITAKELEEKLRNVSRITLCEELKKFQEQQKKTAYLPEALFNRIEKPCTALVLWQPPPILNLLKDQTANKNKNIPEEIKANDVEITDEDSIELAPEESVEIDDFIDNNNTCNVDFNVRPDGMDEDL</sequence>
<dbReference type="PANTHER" id="PTHR16246:SF2">
    <property type="entry name" value="HOST CELL FACTOR C1 REGULATOR 1"/>
    <property type="match status" value="1"/>
</dbReference>
<dbReference type="AlphaFoldDB" id="A0A1B0C4K7"/>
<dbReference type="EMBL" id="JXJN01025520">
    <property type="status" value="NOT_ANNOTATED_CDS"/>
    <property type="molecule type" value="Genomic_DNA"/>
</dbReference>
<evidence type="ECO:0000313" key="2">
    <source>
        <dbReference type="EnsemblMetazoa" id="GPPI048976-PA"/>
    </source>
</evidence>
<reference evidence="2" key="2">
    <citation type="submission" date="2020-05" db="UniProtKB">
        <authorList>
            <consortium name="EnsemblMetazoa"/>
        </authorList>
    </citation>
    <scope>IDENTIFICATION</scope>
    <source>
        <strain evidence="2">IAEA</strain>
    </source>
</reference>
<dbReference type="VEuPathDB" id="VectorBase:GPPI048976"/>
<dbReference type="EnsemblMetazoa" id="GPPI048976-RA">
    <property type="protein sequence ID" value="GPPI048976-PA"/>
    <property type="gene ID" value="GPPI048976"/>
</dbReference>
<name>A0A1B0C4K7_9MUSC</name>
<organism evidence="2 3">
    <name type="scientific">Glossina palpalis gambiensis</name>
    <dbReference type="NCBI Taxonomy" id="67801"/>
    <lineage>
        <taxon>Eukaryota</taxon>
        <taxon>Metazoa</taxon>
        <taxon>Ecdysozoa</taxon>
        <taxon>Arthropoda</taxon>
        <taxon>Hexapoda</taxon>
        <taxon>Insecta</taxon>
        <taxon>Pterygota</taxon>
        <taxon>Neoptera</taxon>
        <taxon>Endopterygota</taxon>
        <taxon>Diptera</taxon>
        <taxon>Brachycera</taxon>
        <taxon>Muscomorpha</taxon>
        <taxon>Hippoboscoidea</taxon>
        <taxon>Glossinidae</taxon>
        <taxon>Glossina</taxon>
    </lineage>
</organism>
<reference evidence="3" key="1">
    <citation type="submission" date="2015-01" db="EMBL/GenBank/DDBJ databases">
        <authorList>
            <person name="Aksoy S."/>
            <person name="Warren W."/>
            <person name="Wilson R.K."/>
        </authorList>
    </citation>
    <scope>NUCLEOTIDE SEQUENCE [LARGE SCALE GENOMIC DNA]</scope>
    <source>
        <strain evidence="3">IAEA</strain>
    </source>
</reference>
<accession>A0A1B0C4K7</accession>
<proteinExistence type="predicted"/>
<dbReference type="PANTHER" id="PTHR16246">
    <property type="entry name" value="HOST CELL FACTOR C1 REGULATOR 1"/>
    <property type="match status" value="1"/>
</dbReference>
<protein>
    <submittedName>
        <fullName evidence="2">Uncharacterized protein</fullName>
    </submittedName>
</protein>
<evidence type="ECO:0000313" key="3">
    <source>
        <dbReference type="Proteomes" id="UP000092460"/>
    </source>
</evidence>
<dbReference type="Proteomes" id="UP000092460">
    <property type="component" value="Unassembled WGS sequence"/>
</dbReference>
<dbReference type="InterPro" id="IPR029195">
    <property type="entry name" value="HCFC1R1"/>
</dbReference>
<evidence type="ECO:0000256" key="1">
    <source>
        <dbReference type="SAM" id="MobiDB-lite"/>
    </source>
</evidence>